<dbReference type="AlphaFoldDB" id="A0AAV7ISE3"/>
<evidence type="ECO:0000313" key="2">
    <source>
        <dbReference type="EMBL" id="KAH0555561.1"/>
    </source>
</evidence>
<feature type="region of interest" description="Disordered" evidence="1">
    <location>
        <begin position="1"/>
        <end position="22"/>
    </location>
</feature>
<evidence type="ECO:0000313" key="3">
    <source>
        <dbReference type="Proteomes" id="UP000826195"/>
    </source>
</evidence>
<comment type="caution">
    <text evidence="2">The sequence shown here is derived from an EMBL/GenBank/DDBJ whole genome shotgun (WGS) entry which is preliminary data.</text>
</comment>
<feature type="region of interest" description="Disordered" evidence="1">
    <location>
        <begin position="52"/>
        <end position="72"/>
    </location>
</feature>
<accession>A0AAV7ISE3</accession>
<organism evidence="2 3">
    <name type="scientific">Cotesia glomerata</name>
    <name type="common">Lepidopteran parasitic wasp</name>
    <name type="synonym">Apanteles glomeratus</name>
    <dbReference type="NCBI Taxonomy" id="32391"/>
    <lineage>
        <taxon>Eukaryota</taxon>
        <taxon>Metazoa</taxon>
        <taxon>Ecdysozoa</taxon>
        <taxon>Arthropoda</taxon>
        <taxon>Hexapoda</taxon>
        <taxon>Insecta</taxon>
        <taxon>Pterygota</taxon>
        <taxon>Neoptera</taxon>
        <taxon>Endopterygota</taxon>
        <taxon>Hymenoptera</taxon>
        <taxon>Apocrita</taxon>
        <taxon>Ichneumonoidea</taxon>
        <taxon>Braconidae</taxon>
        <taxon>Microgastrinae</taxon>
        <taxon>Cotesia</taxon>
    </lineage>
</organism>
<proteinExistence type="predicted"/>
<reference evidence="2 3" key="1">
    <citation type="journal article" date="2021" name="J. Hered.">
        <title>A chromosome-level genome assembly of the parasitoid wasp, Cotesia glomerata (Hymenoptera: Braconidae).</title>
        <authorList>
            <person name="Pinto B.J."/>
            <person name="Weis J.J."/>
            <person name="Gamble T."/>
            <person name="Ode P.J."/>
            <person name="Paul R."/>
            <person name="Zaspel J.M."/>
        </authorList>
    </citation>
    <scope>NUCLEOTIDE SEQUENCE [LARGE SCALE GENOMIC DNA]</scope>
    <source>
        <strain evidence="2">CgM1</strain>
    </source>
</reference>
<evidence type="ECO:0000256" key="1">
    <source>
        <dbReference type="SAM" id="MobiDB-lite"/>
    </source>
</evidence>
<protein>
    <submittedName>
        <fullName evidence="2">Uncharacterized protein</fullName>
    </submittedName>
</protein>
<keyword evidence="3" id="KW-1185">Reference proteome</keyword>
<gene>
    <name evidence="2" type="ORF">KQX54_020125</name>
</gene>
<sequence length="197" mass="22275">MSNDQSVSKNTPGSPWFSTPDAVPAKNLKEIELSLSSISDSSSLKRRRLRFLASNYTNRDPGEESNEVNGSTIPSLQQGLELFPGDQEHDEEQSSSQEVPPLYTTLSRETSSEIELMRQSHPKNYSRANPNTSTRKFFASREVTPEPLTSQIREPPEKIHKKRFAEGSLYSLHMPLGWMAVHGIDEEIWEELPQGYP</sequence>
<feature type="compositionally biased region" description="Polar residues" evidence="1">
    <location>
        <begin position="1"/>
        <end position="17"/>
    </location>
</feature>
<dbReference type="EMBL" id="JAHXZJ010001119">
    <property type="protein sequence ID" value="KAH0555561.1"/>
    <property type="molecule type" value="Genomic_DNA"/>
</dbReference>
<name>A0AAV7ISE3_COTGL</name>
<dbReference type="Proteomes" id="UP000826195">
    <property type="component" value="Unassembled WGS sequence"/>
</dbReference>